<dbReference type="GO" id="GO:0005524">
    <property type="term" value="F:ATP binding"/>
    <property type="evidence" value="ECO:0007669"/>
    <property type="project" value="UniProtKB-KW"/>
</dbReference>
<dbReference type="PANTHER" id="PTHR12400:SF55">
    <property type="entry name" value="INOSITOL-TRISPHOSPHATE 3-KINASE A"/>
    <property type="match status" value="1"/>
</dbReference>
<evidence type="ECO:0000256" key="2">
    <source>
        <dbReference type="ARBA" id="ARBA00022679"/>
    </source>
</evidence>
<dbReference type="EC" id="2.7.-.-" evidence="7"/>
<gene>
    <name evidence="9" type="ORF">E1301_Tti002634</name>
</gene>
<dbReference type="GO" id="GO:0032958">
    <property type="term" value="P:inositol phosphate biosynthetic process"/>
    <property type="evidence" value="ECO:0007669"/>
    <property type="project" value="InterPro"/>
</dbReference>
<evidence type="ECO:0000313" key="9">
    <source>
        <dbReference type="EMBL" id="KAA0711258.1"/>
    </source>
</evidence>
<evidence type="ECO:0000256" key="3">
    <source>
        <dbReference type="ARBA" id="ARBA00022741"/>
    </source>
</evidence>
<dbReference type="InterPro" id="IPR038286">
    <property type="entry name" value="IPK_sf"/>
</dbReference>
<comment type="similarity">
    <text evidence="1 7">Belongs to the inositol phosphokinase (IPK) family.</text>
</comment>
<sequence>MPKERRRSLREAAFSRVSPIYDGPWRGGVGLEGNFSSKEICDDQTHMAEQCSGRAGSDVNPSRECLVPQVTITSDGDSREITQEDLEEEVNGRLRRKLSNSSLSSNGSSTAYEESEDDILSDNETKSKGIVTLEHLGDSVREVTLNNTRWKLKTIVQCHLLASQPKRLAWVQLAGHEGNFKAADEGSILKKFSENEKLCFEWLKDDALNLFVPSYYGVVERDGELFLKMKDLLAGLESPNVMDCKMGMRTYLEEELVLARVKPKLRADLYKKMVEVDSSAPTEKEQKQQAITKPRYMQWRESVSSTNTLGFRIEGIKRGENCSTDFKRTRSREDVTKIFRDFVGGNKNIINSYITRLEDIKKALKKSEFFKKHEVIGSSLLFIHNQKGRAEVWVIDFGKTTPLLDGQILDHHRPWTEGNREDGYLWGLDNLLQILASLARE</sequence>
<dbReference type="Pfam" id="PF03770">
    <property type="entry name" value="IPK"/>
    <property type="match status" value="1"/>
</dbReference>
<evidence type="ECO:0000256" key="6">
    <source>
        <dbReference type="ARBA" id="ARBA00051963"/>
    </source>
</evidence>
<evidence type="ECO:0000256" key="1">
    <source>
        <dbReference type="ARBA" id="ARBA00007374"/>
    </source>
</evidence>
<comment type="catalytic activity">
    <reaction evidence="6">
        <text>1D-myo-inositol 1,4,5-trisphosphate + ATP = 1D-myo-inositol 1,3,4,5-tetrakisphosphate + ADP + H(+)</text>
        <dbReference type="Rhea" id="RHEA:11020"/>
        <dbReference type="ChEBI" id="CHEBI:15378"/>
        <dbReference type="ChEBI" id="CHEBI:30616"/>
        <dbReference type="ChEBI" id="CHEBI:57895"/>
        <dbReference type="ChEBI" id="CHEBI:203600"/>
        <dbReference type="ChEBI" id="CHEBI:456216"/>
        <dbReference type="EC" id="2.7.1.127"/>
    </reaction>
    <physiologicalReaction direction="left-to-right" evidence="6">
        <dbReference type="Rhea" id="RHEA:11021"/>
    </physiologicalReaction>
</comment>
<evidence type="ECO:0000256" key="7">
    <source>
        <dbReference type="RuleBase" id="RU363090"/>
    </source>
</evidence>
<organism evidence="9 10">
    <name type="scientific">Triplophysa tibetana</name>
    <dbReference type="NCBI Taxonomy" id="1572043"/>
    <lineage>
        <taxon>Eukaryota</taxon>
        <taxon>Metazoa</taxon>
        <taxon>Chordata</taxon>
        <taxon>Craniata</taxon>
        <taxon>Vertebrata</taxon>
        <taxon>Euteleostomi</taxon>
        <taxon>Actinopterygii</taxon>
        <taxon>Neopterygii</taxon>
        <taxon>Teleostei</taxon>
        <taxon>Ostariophysi</taxon>
        <taxon>Cypriniformes</taxon>
        <taxon>Nemacheilidae</taxon>
        <taxon>Triplophysa</taxon>
    </lineage>
</organism>
<name>A0A5A9NP41_9TELE</name>
<keyword evidence="5" id="KW-0067">ATP-binding</keyword>
<dbReference type="OrthoDB" id="338650at2759"/>
<dbReference type="InterPro" id="IPR005522">
    <property type="entry name" value="IPK"/>
</dbReference>
<dbReference type="SUPFAM" id="SSF56104">
    <property type="entry name" value="SAICAR synthase-like"/>
    <property type="match status" value="1"/>
</dbReference>
<evidence type="ECO:0000313" key="10">
    <source>
        <dbReference type="Proteomes" id="UP000324632"/>
    </source>
</evidence>
<evidence type="ECO:0000256" key="4">
    <source>
        <dbReference type="ARBA" id="ARBA00022777"/>
    </source>
</evidence>
<comment type="caution">
    <text evidence="9">The sequence shown here is derived from an EMBL/GenBank/DDBJ whole genome shotgun (WGS) entry which is preliminary data.</text>
</comment>
<keyword evidence="2 7" id="KW-0808">Transferase</keyword>
<dbReference type="PANTHER" id="PTHR12400">
    <property type="entry name" value="INOSITOL POLYPHOSPHATE KINASE"/>
    <property type="match status" value="1"/>
</dbReference>
<dbReference type="Proteomes" id="UP000324632">
    <property type="component" value="Chromosome 15"/>
</dbReference>
<evidence type="ECO:0000256" key="8">
    <source>
        <dbReference type="SAM" id="MobiDB-lite"/>
    </source>
</evidence>
<protein>
    <recommendedName>
        <fullName evidence="7">Kinase</fullName>
        <ecNumber evidence="7">2.7.-.-</ecNumber>
    </recommendedName>
</protein>
<dbReference type="FunFam" id="3.30.470.160:FF:000001">
    <property type="entry name" value="Kinase"/>
    <property type="match status" value="1"/>
</dbReference>
<reference evidence="9 10" key="1">
    <citation type="journal article" date="2019" name="Mol. Ecol. Resour.">
        <title>Chromosome-level genome assembly of Triplophysa tibetana, a fish adapted to the harsh high-altitude environment of the Tibetan Plateau.</title>
        <authorList>
            <person name="Yang X."/>
            <person name="Liu H."/>
            <person name="Ma Z."/>
            <person name="Zou Y."/>
            <person name="Zou M."/>
            <person name="Mao Y."/>
            <person name="Li X."/>
            <person name="Wang H."/>
            <person name="Chen T."/>
            <person name="Wang W."/>
            <person name="Yang R."/>
        </authorList>
    </citation>
    <scope>NUCLEOTIDE SEQUENCE [LARGE SCALE GENOMIC DNA]</scope>
    <source>
        <strain evidence="9">TTIB1903HZAU</strain>
        <tissue evidence="9">Muscle</tissue>
    </source>
</reference>
<keyword evidence="3" id="KW-0547">Nucleotide-binding</keyword>
<dbReference type="GO" id="GO:0005634">
    <property type="term" value="C:nucleus"/>
    <property type="evidence" value="ECO:0007669"/>
    <property type="project" value="TreeGrafter"/>
</dbReference>
<accession>A0A5A9NP41</accession>
<dbReference type="GO" id="GO:0046854">
    <property type="term" value="P:phosphatidylinositol phosphate biosynthetic process"/>
    <property type="evidence" value="ECO:0007669"/>
    <property type="project" value="TreeGrafter"/>
</dbReference>
<dbReference type="GO" id="GO:0008440">
    <property type="term" value="F:inositol-1,4,5-trisphosphate 3-kinase activity"/>
    <property type="evidence" value="ECO:0007669"/>
    <property type="project" value="UniProtKB-EC"/>
</dbReference>
<proteinExistence type="inferred from homology"/>
<evidence type="ECO:0000256" key="5">
    <source>
        <dbReference type="ARBA" id="ARBA00022840"/>
    </source>
</evidence>
<dbReference type="EMBL" id="SOYY01000015">
    <property type="protein sequence ID" value="KAA0711258.1"/>
    <property type="molecule type" value="Genomic_DNA"/>
</dbReference>
<dbReference type="GO" id="GO:0000828">
    <property type="term" value="F:inositol hexakisphosphate kinase activity"/>
    <property type="evidence" value="ECO:0007669"/>
    <property type="project" value="TreeGrafter"/>
</dbReference>
<dbReference type="Gene3D" id="3.30.470.160">
    <property type="entry name" value="Inositol polyphosphate kinase"/>
    <property type="match status" value="1"/>
</dbReference>
<keyword evidence="10" id="KW-1185">Reference proteome</keyword>
<dbReference type="AlphaFoldDB" id="A0A5A9NP41"/>
<feature type="region of interest" description="Disordered" evidence="8">
    <location>
        <begin position="97"/>
        <end position="123"/>
    </location>
</feature>
<dbReference type="GO" id="GO:0005737">
    <property type="term" value="C:cytoplasm"/>
    <property type="evidence" value="ECO:0007669"/>
    <property type="project" value="TreeGrafter"/>
</dbReference>
<keyword evidence="4 7" id="KW-0418">Kinase</keyword>
<feature type="compositionally biased region" description="Low complexity" evidence="8">
    <location>
        <begin position="99"/>
        <end position="109"/>
    </location>
</feature>